<dbReference type="PRINTS" id="PR00597">
    <property type="entry name" value="GELSOLIN"/>
</dbReference>
<evidence type="ECO:0000259" key="1">
    <source>
        <dbReference type="Pfam" id="PF00626"/>
    </source>
</evidence>
<gene>
    <name evidence="2" type="ORF">N0V83_004950</name>
</gene>
<dbReference type="InterPro" id="IPR029006">
    <property type="entry name" value="ADF-H/Gelsolin-like_dom_sf"/>
</dbReference>
<feature type="domain" description="Gelsolin-like" evidence="1">
    <location>
        <begin position="63"/>
        <end position="146"/>
    </location>
</feature>
<name>A0A9W8Y870_9PLEO</name>
<dbReference type="PANTHER" id="PTHR11977:SF130">
    <property type="entry name" value="SEVERIN"/>
    <property type="match status" value="1"/>
</dbReference>
<dbReference type="SMART" id="SM00262">
    <property type="entry name" value="GEL"/>
    <property type="match status" value="3"/>
</dbReference>
<dbReference type="PANTHER" id="PTHR11977">
    <property type="entry name" value="VILLIN"/>
    <property type="match status" value="1"/>
</dbReference>
<dbReference type="EMBL" id="JAPEUY010000008">
    <property type="protein sequence ID" value="KAJ4370432.1"/>
    <property type="molecule type" value="Genomic_DNA"/>
</dbReference>
<feature type="domain" description="Gelsolin-like" evidence="1">
    <location>
        <begin position="321"/>
        <end position="386"/>
    </location>
</feature>
<organism evidence="2 3">
    <name type="scientific">Neocucurbitaria cava</name>
    <dbReference type="NCBI Taxonomy" id="798079"/>
    <lineage>
        <taxon>Eukaryota</taxon>
        <taxon>Fungi</taxon>
        <taxon>Dikarya</taxon>
        <taxon>Ascomycota</taxon>
        <taxon>Pezizomycotina</taxon>
        <taxon>Dothideomycetes</taxon>
        <taxon>Pleosporomycetidae</taxon>
        <taxon>Pleosporales</taxon>
        <taxon>Pleosporineae</taxon>
        <taxon>Cucurbitariaceae</taxon>
        <taxon>Neocucurbitaria</taxon>
    </lineage>
</organism>
<dbReference type="InterPro" id="IPR007123">
    <property type="entry name" value="Gelsolin-like_dom"/>
</dbReference>
<dbReference type="GO" id="GO:0005737">
    <property type="term" value="C:cytoplasm"/>
    <property type="evidence" value="ECO:0007669"/>
    <property type="project" value="TreeGrafter"/>
</dbReference>
<dbReference type="OrthoDB" id="6375767at2759"/>
<dbReference type="SUPFAM" id="SSF55753">
    <property type="entry name" value="Actin depolymerizing proteins"/>
    <property type="match status" value="3"/>
</dbReference>
<keyword evidence="3" id="KW-1185">Reference proteome</keyword>
<evidence type="ECO:0000313" key="3">
    <source>
        <dbReference type="Proteomes" id="UP001140560"/>
    </source>
</evidence>
<protein>
    <recommendedName>
        <fullName evidence="1">Gelsolin-like domain-containing protein</fullName>
    </recommendedName>
</protein>
<evidence type="ECO:0000313" key="2">
    <source>
        <dbReference type="EMBL" id="KAJ4370432.1"/>
    </source>
</evidence>
<dbReference type="GO" id="GO:0015629">
    <property type="term" value="C:actin cytoskeleton"/>
    <property type="evidence" value="ECO:0007669"/>
    <property type="project" value="TreeGrafter"/>
</dbReference>
<proteinExistence type="predicted"/>
<dbReference type="Proteomes" id="UP001140560">
    <property type="component" value="Unassembled WGS sequence"/>
</dbReference>
<dbReference type="Gene3D" id="3.40.20.10">
    <property type="entry name" value="Severin"/>
    <property type="match status" value="3"/>
</dbReference>
<dbReference type="Pfam" id="PF00626">
    <property type="entry name" value="Gelsolin"/>
    <property type="match status" value="3"/>
</dbReference>
<comment type="caution">
    <text evidence="2">The sequence shown here is derived from an EMBL/GenBank/DDBJ whole genome shotgun (WGS) entry which is preliminary data.</text>
</comment>
<accession>A0A9W8Y870</accession>
<sequence length="391" mass="43864">MPPHAGLVHLEGYDWRDSNIALVNSDIDHKVKYQSATTEPAWNDGIIGVRPGVFIWRIEDFEVVPWPSKRYGSFHEGDSYIVLKSESIKADGHEDKLIHDIFFWLGRHTTQDEAGTAAYKTVELDEFLRGTATQHRELQLSPSDAFLQLFPRVKILRGGVQSGFTHINLDEEVQHVNALLRVFKHPGAAASRDAILVHEVEPSWKSLDEEDVFIFDKGDKVFVWQGKRCSPMEKLKAAQVVNDLTIAKHVDVEVLSQTEARSKIIVDALGGQEIDSFSTEFHCARPVSTATEREVKKLFRLSDAEGDLSFDLVKEGNGIEKGDLDADDVFLLDAGKSIWVWEGQGASTVEKAMWLKVVQRYVSQQQNTADLSVGKVRQGHEGQAFWTAVEA</sequence>
<dbReference type="CDD" id="cd11290">
    <property type="entry name" value="gelsolin_S1_like"/>
    <property type="match status" value="1"/>
</dbReference>
<feature type="domain" description="Gelsolin-like" evidence="1">
    <location>
        <begin position="195"/>
        <end position="245"/>
    </location>
</feature>
<reference evidence="2" key="1">
    <citation type="submission" date="2022-10" db="EMBL/GenBank/DDBJ databases">
        <title>Tapping the CABI collections for fungal endophytes: first genome assemblies for Collariella, Neodidymelliopsis, Ascochyta clinopodiicola, Didymella pomorum, Didymosphaeria variabile, Neocosmospora piperis and Neocucurbitaria cava.</title>
        <authorList>
            <person name="Hill R."/>
        </authorList>
    </citation>
    <scope>NUCLEOTIDE SEQUENCE</scope>
    <source>
        <strain evidence="2">IMI 356814</strain>
    </source>
</reference>
<dbReference type="GO" id="GO:0008154">
    <property type="term" value="P:actin polymerization or depolymerization"/>
    <property type="evidence" value="ECO:0007669"/>
    <property type="project" value="TreeGrafter"/>
</dbReference>
<dbReference type="GO" id="GO:0051015">
    <property type="term" value="F:actin filament binding"/>
    <property type="evidence" value="ECO:0007669"/>
    <property type="project" value="InterPro"/>
</dbReference>
<dbReference type="InterPro" id="IPR007122">
    <property type="entry name" value="Villin/Gelsolin"/>
</dbReference>
<dbReference type="AlphaFoldDB" id="A0A9W8Y870"/>